<keyword evidence="1" id="KW-1133">Transmembrane helix</keyword>
<proteinExistence type="predicted"/>
<feature type="transmembrane region" description="Helical" evidence="1">
    <location>
        <begin position="12"/>
        <end position="30"/>
    </location>
</feature>
<evidence type="ECO:0000313" key="3">
    <source>
        <dbReference type="Proteomes" id="UP000655225"/>
    </source>
</evidence>
<evidence type="ECO:0000313" key="2">
    <source>
        <dbReference type="EMBL" id="KAF8400542.1"/>
    </source>
</evidence>
<protein>
    <recommendedName>
        <fullName evidence="4">Transmembrane protein</fullName>
    </recommendedName>
</protein>
<dbReference type="PANTHER" id="PTHR35462:SF2">
    <property type="entry name" value="TRANSMEMBRANE PROTEIN"/>
    <property type="match status" value="1"/>
</dbReference>
<keyword evidence="3" id="KW-1185">Reference proteome</keyword>
<dbReference type="PANTHER" id="PTHR35462">
    <property type="match status" value="1"/>
</dbReference>
<feature type="transmembrane region" description="Helical" evidence="1">
    <location>
        <begin position="37"/>
        <end position="56"/>
    </location>
</feature>
<dbReference type="AlphaFoldDB" id="A0A834Z6Z6"/>
<name>A0A834Z6Z6_TETSI</name>
<dbReference type="OMA" id="CACTIRC"/>
<keyword evidence="1" id="KW-0472">Membrane</keyword>
<evidence type="ECO:0000256" key="1">
    <source>
        <dbReference type="SAM" id="Phobius"/>
    </source>
</evidence>
<accession>A0A834Z6Z6</accession>
<dbReference type="OrthoDB" id="772152at2759"/>
<sequence>METGDDWFALDKLYHVLFCFSIAIFFAFLATRTRYPFLRRWSIWFGSLVSLAAGAAKEAGDEIGLWKSAGASTKDAISDLFGILIACFAFSLCNSFSSRKKLDEMEFAVPSPRYIRLWGMLLHLIADTDQNMQLCLFTLIQMTLLKMRTLL</sequence>
<feature type="transmembrane region" description="Helical" evidence="1">
    <location>
        <begin position="76"/>
        <end position="96"/>
    </location>
</feature>
<dbReference type="EMBL" id="JABCRI010000009">
    <property type="protein sequence ID" value="KAF8400542.1"/>
    <property type="molecule type" value="Genomic_DNA"/>
</dbReference>
<dbReference type="Proteomes" id="UP000655225">
    <property type="component" value="Unassembled WGS sequence"/>
</dbReference>
<keyword evidence="1" id="KW-0812">Transmembrane</keyword>
<organism evidence="2 3">
    <name type="scientific">Tetracentron sinense</name>
    <name type="common">Spur-leaf</name>
    <dbReference type="NCBI Taxonomy" id="13715"/>
    <lineage>
        <taxon>Eukaryota</taxon>
        <taxon>Viridiplantae</taxon>
        <taxon>Streptophyta</taxon>
        <taxon>Embryophyta</taxon>
        <taxon>Tracheophyta</taxon>
        <taxon>Spermatophyta</taxon>
        <taxon>Magnoliopsida</taxon>
        <taxon>Trochodendrales</taxon>
        <taxon>Trochodendraceae</taxon>
        <taxon>Tetracentron</taxon>
    </lineage>
</organism>
<evidence type="ECO:0008006" key="4">
    <source>
        <dbReference type="Google" id="ProtNLM"/>
    </source>
</evidence>
<comment type="caution">
    <text evidence="2">The sequence shown here is derived from an EMBL/GenBank/DDBJ whole genome shotgun (WGS) entry which is preliminary data.</text>
</comment>
<gene>
    <name evidence="2" type="ORF">HHK36_013841</name>
</gene>
<reference evidence="2 3" key="1">
    <citation type="submission" date="2020-04" db="EMBL/GenBank/DDBJ databases">
        <title>Plant Genome Project.</title>
        <authorList>
            <person name="Zhang R.-G."/>
        </authorList>
    </citation>
    <scope>NUCLEOTIDE SEQUENCE [LARGE SCALE GENOMIC DNA]</scope>
    <source>
        <strain evidence="2">YNK0</strain>
        <tissue evidence="2">Leaf</tissue>
    </source>
</reference>